<dbReference type="Gene3D" id="3.30.2350.10">
    <property type="entry name" value="Pseudouridine synthase"/>
    <property type="match status" value="1"/>
</dbReference>
<organism evidence="8 9">
    <name type="scientific">Candidatus Komeilibacteria bacterium RIFOXYC1_FULL_37_11</name>
    <dbReference type="NCBI Taxonomy" id="1798555"/>
    <lineage>
        <taxon>Bacteria</taxon>
        <taxon>Candidatus Komeiliibacteriota</taxon>
    </lineage>
</organism>
<dbReference type="HAMAP" id="MF_01080">
    <property type="entry name" value="TruB_bact"/>
    <property type="match status" value="1"/>
</dbReference>
<comment type="catalytic activity">
    <reaction evidence="1 5">
        <text>uridine(55) in tRNA = pseudouridine(55) in tRNA</text>
        <dbReference type="Rhea" id="RHEA:42532"/>
        <dbReference type="Rhea" id="RHEA-COMP:10101"/>
        <dbReference type="Rhea" id="RHEA-COMP:10102"/>
        <dbReference type="ChEBI" id="CHEBI:65314"/>
        <dbReference type="ChEBI" id="CHEBI:65315"/>
        <dbReference type="EC" id="5.4.99.25"/>
    </reaction>
</comment>
<accession>A0A1G2BZ22</accession>
<dbReference type="Gene3D" id="3.40.50.620">
    <property type="entry name" value="HUPs"/>
    <property type="match status" value="1"/>
</dbReference>
<keyword evidence="4 5" id="KW-0413">Isomerase</keyword>
<feature type="domain" description="Cytidyltransferase-like" evidence="6">
    <location>
        <begin position="7"/>
        <end position="94"/>
    </location>
</feature>
<dbReference type="PANTHER" id="PTHR13767:SF2">
    <property type="entry name" value="PSEUDOURIDYLATE SYNTHASE TRUB1"/>
    <property type="match status" value="1"/>
</dbReference>
<evidence type="ECO:0000256" key="2">
    <source>
        <dbReference type="ARBA" id="ARBA00005642"/>
    </source>
</evidence>
<dbReference type="Pfam" id="PF01509">
    <property type="entry name" value="TruB_N"/>
    <property type="match status" value="1"/>
</dbReference>
<evidence type="ECO:0000313" key="8">
    <source>
        <dbReference type="EMBL" id="OGY94435.1"/>
    </source>
</evidence>
<feature type="active site" description="Nucleophile" evidence="5">
    <location>
        <position position="170"/>
    </location>
</feature>
<evidence type="ECO:0000256" key="4">
    <source>
        <dbReference type="ARBA" id="ARBA00023235"/>
    </source>
</evidence>
<dbReference type="InterPro" id="IPR020103">
    <property type="entry name" value="PsdUridine_synth_cat_dom_sf"/>
</dbReference>
<keyword evidence="3 5" id="KW-0819">tRNA processing</keyword>
<dbReference type="InterPro" id="IPR014780">
    <property type="entry name" value="tRNA_psdUridine_synth_TruB"/>
</dbReference>
<evidence type="ECO:0000256" key="3">
    <source>
        <dbReference type="ARBA" id="ARBA00022694"/>
    </source>
</evidence>
<dbReference type="GO" id="GO:1990481">
    <property type="term" value="P:mRNA pseudouridine synthesis"/>
    <property type="evidence" value="ECO:0007669"/>
    <property type="project" value="TreeGrafter"/>
</dbReference>
<evidence type="ECO:0000256" key="1">
    <source>
        <dbReference type="ARBA" id="ARBA00000385"/>
    </source>
</evidence>
<dbReference type="Pfam" id="PF01467">
    <property type="entry name" value="CTP_transf_like"/>
    <property type="match status" value="1"/>
</dbReference>
<dbReference type="PANTHER" id="PTHR13767">
    <property type="entry name" value="TRNA-PSEUDOURIDINE SYNTHASE"/>
    <property type="match status" value="1"/>
</dbReference>
<comment type="function">
    <text evidence="5">Responsible for synthesis of pseudouridine from uracil-55 in the psi GC loop of transfer RNAs.</text>
</comment>
<dbReference type="GO" id="GO:0160148">
    <property type="term" value="F:tRNA pseudouridine(55) synthase activity"/>
    <property type="evidence" value="ECO:0007669"/>
    <property type="project" value="UniProtKB-EC"/>
</dbReference>
<dbReference type="InterPro" id="IPR004821">
    <property type="entry name" value="Cyt_trans-like"/>
</dbReference>
<dbReference type="InterPro" id="IPR002501">
    <property type="entry name" value="PsdUridine_synth_N"/>
</dbReference>
<dbReference type="EMBL" id="MHKQ01000008">
    <property type="protein sequence ID" value="OGY94435.1"/>
    <property type="molecule type" value="Genomic_DNA"/>
</dbReference>
<evidence type="ECO:0000313" key="9">
    <source>
        <dbReference type="Proteomes" id="UP000177626"/>
    </source>
</evidence>
<dbReference type="InterPro" id="IPR014729">
    <property type="entry name" value="Rossmann-like_a/b/a_fold"/>
</dbReference>
<dbReference type="EC" id="5.4.99.25" evidence="5"/>
<dbReference type="SUPFAM" id="SSF55120">
    <property type="entry name" value="Pseudouridine synthase"/>
    <property type="match status" value="1"/>
</dbReference>
<evidence type="ECO:0000256" key="5">
    <source>
        <dbReference type="HAMAP-Rule" id="MF_01080"/>
    </source>
</evidence>
<sequence length="362" mass="40917">MNKKVLVFGKFDIFHPGHKYILTVAKKLGQVTVVLESDQAIKKWGHYQPYHDQNFRKHKLEKLGFRVFVRHLEQGADYIIDSLRPDILCLGEDQKLLQKIFSPFPNINLEIIKFIKSNLYKSSHLTPILEDLTAGVYLIDKPKGVNSFRAVAVIRKVLNMRRVGFSGTLDPLASGLLIVATGRATRLLDWFHDLPKTYQAKIVFGKESSSYDLEMPALENKSAKSFTKKQLEKVLAGFMGKKIQTTPIYSAKKVQGEKAYLLARSGQSFKPPIQEIEIYKLKINKFNYPYLSLTATVSAGTYIRSLAHDLGQAMKTGAVLIDLERMVIGDFKLKKSLALEQINKASLAKYKIAPATIIERLS</sequence>
<name>A0A1G2BZ22_9BACT</name>
<dbReference type="GO" id="GO:0031119">
    <property type="term" value="P:tRNA pseudouridine synthesis"/>
    <property type="evidence" value="ECO:0007669"/>
    <property type="project" value="UniProtKB-UniRule"/>
</dbReference>
<evidence type="ECO:0000259" key="7">
    <source>
        <dbReference type="Pfam" id="PF01509"/>
    </source>
</evidence>
<dbReference type="SUPFAM" id="SSF52374">
    <property type="entry name" value="Nucleotidylyl transferase"/>
    <property type="match status" value="1"/>
</dbReference>
<evidence type="ECO:0000259" key="6">
    <source>
        <dbReference type="Pfam" id="PF01467"/>
    </source>
</evidence>
<dbReference type="NCBIfam" id="TIGR00125">
    <property type="entry name" value="cyt_tran_rel"/>
    <property type="match status" value="1"/>
</dbReference>
<feature type="domain" description="Pseudouridine synthase II N-terminal" evidence="7">
    <location>
        <begin position="155"/>
        <end position="303"/>
    </location>
</feature>
<comment type="caution">
    <text evidence="8">The sequence shown here is derived from an EMBL/GenBank/DDBJ whole genome shotgun (WGS) entry which is preliminary data.</text>
</comment>
<gene>
    <name evidence="5" type="primary">truB</name>
    <name evidence="8" type="ORF">A2406_03360</name>
</gene>
<reference evidence="8 9" key="1">
    <citation type="journal article" date="2016" name="Nat. Commun.">
        <title>Thousands of microbial genomes shed light on interconnected biogeochemical processes in an aquifer system.</title>
        <authorList>
            <person name="Anantharaman K."/>
            <person name="Brown C.T."/>
            <person name="Hug L.A."/>
            <person name="Sharon I."/>
            <person name="Castelle C.J."/>
            <person name="Probst A.J."/>
            <person name="Thomas B.C."/>
            <person name="Singh A."/>
            <person name="Wilkins M.J."/>
            <person name="Karaoz U."/>
            <person name="Brodie E.L."/>
            <person name="Williams K.H."/>
            <person name="Hubbard S.S."/>
            <person name="Banfield J.F."/>
        </authorList>
    </citation>
    <scope>NUCLEOTIDE SEQUENCE [LARGE SCALE GENOMIC DNA]</scope>
</reference>
<dbReference type="AlphaFoldDB" id="A0A1G2BZ22"/>
<dbReference type="NCBIfam" id="TIGR00431">
    <property type="entry name" value="TruB"/>
    <property type="match status" value="1"/>
</dbReference>
<protein>
    <recommendedName>
        <fullName evidence="5">tRNA pseudouridine synthase B</fullName>
        <ecNumber evidence="5">5.4.99.25</ecNumber>
    </recommendedName>
    <alternativeName>
        <fullName evidence="5">tRNA pseudouridine(55) synthase</fullName>
        <shortName evidence="5">Psi55 synthase</shortName>
    </alternativeName>
    <alternativeName>
        <fullName evidence="5">tRNA pseudouridylate synthase</fullName>
    </alternativeName>
    <alternativeName>
        <fullName evidence="5">tRNA-uridine isomerase</fullName>
    </alternativeName>
</protein>
<comment type="similarity">
    <text evidence="2 5">Belongs to the pseudouridine synthase TruB family. Type 1 subfamily.</text>
</comment>
<dbReference type="GO" id="GO:0003723">
    <property type="term" value="F:RNA binding"/>
    <property type="evidence" value="ECO:0007669"/>
    <property type="project" value="InterPro"/>
</dbReference>
<proteinExistence type="inferred from homology"/>
<dbReference type="Proteomes" id="UP000177626">
    <property type="component" value="Unassembled WGS sequence"/>
</dbReference>